<keyword evidence="2" id="KW-1185">Reference proteome</keyword>
<evidence type="ECO:0000313" key="1">
    <source>
        <dbReference type="EMBL" id="CAL1277829.1"/>
    </source>
</evidence>
<comment type="caution">
    <text evidence="1">The sequence shown here is derived from an EMBL/GenBank/DDBJ whole genome shotgun (WGS) entry which is preliminary data.</text>
</comment>
<name>A0AAV2A3A9_9ARAC</name>
<protein>
    <submittedName>
        <fullName evidence="1">Uncharacterized protein</fullName>
    </submittedName>
</protein>
<organism evidence="1 2">
    <name type="scientific">Larinioides sclopetarius</name>
    <dbReference type="NCBI Taxonomy" id="280406"/>
    <lineage>
        <taxon>Eukaryota</taxon>
        <taxon>Metazoa</taxon>
        <taxon>Ecdysozoa</taxon>
        <taxon>Arthropoda</taxon>
        <taxon>Chelicerata</taxon>
        <taxon>Arachnida</taxon>
        <taxon>Araneae</taxon>
        <taxon>Araneomorphae</taxon>
        <taxon>Entelegynae</taxon>
        <taxon>Araneoidea</taxon>
        <taxon>Araneidae</taxon>
        <taxon>Larinioides</taxon>
    </lineage>
</organism>
<dbReference type="Proteomes" id="UP001497382">
    <property type="component" value="Unassembled WGS sequence"/>
</dbReference>
<reference evidence="1 2" key="1">
    <citation type="submission" date="2024-04" db="EMBL/GenBank/DDBJ databases">
        <authorList>
            <person name="Rising A."/>
            <person name="Reimegard J."/>
            <person name="Sonavane S."/>
            <person name="Akerstrom W."/>
            <person name="Nylinder S."/>
            <person name="Hedman E."/>
            <person name="Kallberg Y."/>
        </authorList>
    </citation>
    <scope>NUCLEOTIDE SEQUENCE [LARGE SCALE GENOMIC DNA]</scope>
</reference>
<sequence>MIALNLKKDNIYMIITITFECENECVTFLRMSRIWRSHQSFLQNLSIEKFTSLNAFEGKEVDRR</sequence>
<dbReference type="AlphaFoldDB" id="A0AAV2A3A9"/>
<accession>A0AAV2A3A9</accession>
<dbReference type="EMBL" id="CAXIEN010000105">
    <property type="protein sequence ID" value="CAL1277829.1"/>
    <property type="molecule type" value="Genomic_DNA"/>
</dbReference>
<proteinExistence type="predicted"/>
<evidence type="ECO:0000313" key="2">
    <source>
        <dbReference type="Proteomes" id="UP001497382"/>
    </source>
</evidence>
<gene>
    <name evidence="1" type="ORF">LARSCL_LOCUS9434</name>
</gene>